<evidence type="ECO:0000259" key="2">
    <source>
        <dbReference type="Pfam" id="PF13166"/>
    </source>
</evidence>
<dbReference type="AlphaFoldDB" id="A0A1Q5TEK5"/>
<dbReference type="OrthoDB" id="9795565at2"/>
<evidence type="ECO:0000313" key="3">
    <source>
        <dbReference type="EMBL" id="OKO98663.1"/>
    </source>
</evidence>
<gene>
    <name evidence="3" type="primary">smc_2</name>
    <name evidence="3" type="ORF">Xedl_03827</name>
</gene>
<name>A0A1Q5TEK5_9GAMM</name>
<feature type="coiled-coil region" evidence="1">
    <location>
        <begin position="416"/>
        <end position="443"/>
    </location>
</feature>
<evidence type="ECO:0000256" key="1">
    <source>
        <dbReference type="SAM" id="Coils"/>
    </source>
</evidence>
<proteinExistence type="predicted"/>
<protein>
    <submittedName>
        <fullName evidence="3">Chromosome partition protein Smc</fullName>
    </submittedName>
</protein>
<dbReference type="InterPro" id="IPR027417">
    <property type="entry name" value="P-loop_NTPase"/>
</dbReference>
<comment type="caution">
    <text evidence="3">The sequence shown here is derived from an EMBL/GenBank/DDBJ whole genome shotgun (WGS) entry which is preliminary data.</text>
</comment>
<dbReference type="RefSeq" id="WP_074025302.1">
    <property type="nucleotide sequence ID" value="NZ_CAWNAG010000192.1"/>
</dbReference>
<dbReference type="Proteomes" id="UP000186268">
    <property type="component" value="Unassembled WGS sequence"/>
</dbReference>
<sequence>MAILTLRDVKSYSADKEVNIDLSNQITLIYGQNGSGKSTISGYFTEYHPQKYKNCRFKSDENFDFFVFNQEYVEKKFHNKEYQPGIFTLNEKNDGLNTTINNNKARMTQIKVKLDALNTFIQDKEKTIKSLVETCMSDIFDKTVGERKKLEYFLDGAKQRSTFYNRMKNISPKKATYTTEVLTNRLKQLLSSKGTRYNELSKPVLQGLSEDIIDLMTTPLMPASSTQFSAFIQDLGNADWVRKGIEYVRDNVCPFCYQKFDSQHILEEITRMFDQSYEQSIAAICYAETVIARDIETLDAFHEQLRSHPVVTDDNEVFGILRAIQQLYRANIQAMANKVEYPSKSIKPDSIDDLLQKLAGNLETLNGQIQENNHLASNFDVEMALLNDDVHSHLRNKCEPYFSSCEIQATEIRQQIKNKDTEISNFITEKKKLEEEIHRLTGQLSVIQPTIDTINNNLILLGISDFSITCHDEELKLYRLQRRSQPQNNEVFKSLSEGEKTIIALLYFIESCAGHAMEKSLTNSKFVVIDDPISSLSHNFIYEVASLIKRRFITTKLARHLVILTHSIFFFQEILLSAARRLDPCASTPKNWSLLRIVKSHHSDCVALSMHEMLNEYQALWQTLKDVQDGRSLPVVLLNTMRNILEYYFSFACKQEKLEHALEKLAQEHSAGEYDSFYRAINRHSHSDGRNILSTGIIDVENYFRLFKKIFEATEDIEHHNTMMGIAVPKP</sequence>
<keyword evidence="4" id="KW-1185">Reference proteome</keyword>
<keyword evidence="1" id="KW-0175">Coiled coil</keyword>
<dbReference type="PANTHER" id="PTHR32114">
    <property type="entry name" value="ABC TRANSPORTER ABCH.3"/>
    <property type="match status" value="1"/>
</dbReference>
<dbReference type="SUPFAM" id="SSF52540">
    <property type="entry name" value="P-loop containing nucleoside triphosphate hydrolases"/>
    <property type="match status" value="1"/>
</dbReference>
<accession>A0A1Q5TEK5</accession>
<feature type="domain" description="Protein CR006 P-loop" evidence="2">
    <location>
        <begin position="19"/>
        <end position="712"/>
    </location>
</feature>
<dbReference type="Pfam" id="PF13166">
    <property type="entry name" value="AAA_13"/>
    <property type="match status" value="1"/>
</dbReference>
<dbReference type="EMBL" id="MKGQ01000080">
    <property type="protein sequence ID" value="OKO98663.1"/>
    <property type="molecule type" value="Genomic_DNA"/>
</dbReference>
<dbReference type="InterPro" id="IPR026866">
    <property type="entry name" value="CR006_AAA"/>
</dbReference>
<dbReference type="PANTHER" id="PTHR32114:SF2">
    <property type="entry name" value="ABC TRANSPORTER ABCH.3"/>
    <property type="match status" value="1"/>
</dbReference>
<evidence type="ECO:0000313" key="4">
    <source>
        <dbReference type="Proteomes" id="UP000186268"/>
    </source>
</evidence>
<dbReference type="Gene3D" id="3.40.50.300">
    <property type="entry name" value="P-loop containing nucleotide triphosphate hydrolases"/>
    <property type="match status" value="2"/>
</dbReference>
<reference evidence="3 4" key="1">
    <citation type="submission" date="2016-09" db="EMBL/GenBank/DDBJ databases">
        <title>Xenorhabdus thuongxuanensis sp. nov. and Xenorhabdus eapokensis sp. nov., isolated from Steinernema species.</title>
        <authorList>
            <person name="Kaempfer P."/>
            <person name="Tobias N.J."/>
            <person name="Phan Ke L."/>
            <person name="Bode H.B."/>
            <person name="Glaeser S.P."/>
        </authorList>
    </citation>
    <scope>NUCLEOTIDE SEQUENCE [LARGE SCALE GENOMIC DNA]</scope>
    <source>
        <strain evidence="3 4">DL20</strain>
    </source>
</reference>
<organism evidence="3 4">
    <name type="scientific">Xenorhabdus eapokensis</name>
    <dbReference type="NCBI Taxonomy" id="1873482"/>
    <lineage>
        <taxon>Bacteria</taxon>
        <taxon>Pseudomonadati</taxon>
        <taxon>Pseudomonadota</taxon>
        <taxon>Gammaproteobacteria</taxon>
        <taxon>Enterobacterales</taxon>
        <taxon>Morganellaceae</taxon>
        <taxon>Xenorhabdus</taxon>
    </lineage>
</organism>